<proteinExistence type="predicted"/>
<sequence>MTAFLIITAIVVGVIALMNLVKAKPREKPKSIMDTLNENPSYQEMKGLFDAMQKLNEEGTEHDIMPDGYGEFGLDITNPIPVNTVMGSIAYLGRIRTMDGIKVQYERVGSSSAPNIDQIIDEYEIFVKGQKVANLFICPYNKKNSERPPMGFKISPLP</sequence>
<dbReference type="Proteomes" id="UP001172083">
    <property type="component" value="Unassembled WGS sequence"/>
</dbReference>
<organism evidence="1 2">
    <name type="scientific">Agaribacillus aureus</name>
    <dbReference type="NCBI Taxonomy" id="3051825"/>
    <lineage>
        <taxon>Bacteria</taxon>
        <taxon>Pseudomonadati</taxon>
        <taxon>Bacteroidota</taxon>
        <taxon>Cytophagia</taxon>
        <taxon>Cytophagales</taxon>
        <taxon>Splendidivirgaceae</taxon>
        <taxon>Agaribacillus</taxon>
    </lineage>
</organism>
<keyword evidence="2" id="KW-1185">Reference proteome</keyword>
<protein>
    <submittedName>
        <fullName evidence="1">Uncharacterized protein</fullName>
    </submittedName>
</protein>
<evidence type="ECO:0000313" key="1">
    <source>
        <dbReference type="EMBL" id="MDN5211238.1"/>
    </source>
</evidence>
<name>A0ABT8L0K7_9BACT</name>
<accession>A0ABT8L0K7</accession>
<dbReference type="RefSeq" id="WP_346756573.1">
    <property type="nucleotide sequence ID" value="NZ_JAUJEB010000001.1"/>
</dbReference>
<comment type="caution">
    <text evidence="1">The sequence shown here is derived from an EMBL/GenBank/DDBJ whole genome shotgun (WGS) entry which is preliminary data.</text>
</comment>
<reference evidence="1" key="1">
    <citation type="submission" date="2023-06" db="EMBL/GenBank/DDBJ databases">
        <title>Genomic of Agaribacillus aureum.</title>
        <authorList>
            <person name="Wang G."/>
        </authorList>
    </citation>
    <scope>NUCLEOTIDE SEQUENCE</scope>
    <source>
        <strain evidence="1">BMA12</strain>
    </source>
</reference>
<evidence type="ECO:0000313" key="2">
    <source>
        <dbReference type="Proteomes" id="UP001172083"/>
    </source>
</evidence>
<dbReference type="EMBL" id="JAUJEB010000001">
    <property type="protein sequence ID" value="MDN5211238.1"/>
    <property type="molecule type" value="Genomic_DNA"/>
</dbReference>
<gene>
    <name evidence="1" type="ORF">QQ020_04225</name>
</gene>